<feature type="compositionally biased region" description="Pro residues" evidence="1">
    <location>
        <begin position="1"/>
        <end position="21"/>
    </location>
</feature>
<feature type="region of interest" description="Disordered" evidence="1">
    <location>
        <begin position="73"/>
        <end position="93"/>
    </location>
</feature>
<feature type="compositionally biased region" description="Polar residues" evidence="1">
    <location>
        <begin position="186"/>
        <end position="195"/>
    </location>
</feature>
<keyword evidence="3" id="KW-1185">Reference proteome</keyword>
<feature type="region of interest" description="Disordered" evidence="1">
    <location>
        <begin position="169"/>
        <end position="202"/>
    </location>
</feature>
<dbReference type="EMBL" id="JARKIE010000078">
    <property type="protein sequence ID" value="KAJ7688609.1"/>
    <property type="molecule type" value="Genomic_DNA"/>
</dbReference>
<feature type="region of interest" description="Disordered" evidence="1">
    <location>
        <begin position="1"/>
        <end position="30"/>
    </location>
</feature>
<protein>
    <submittedName>
        <fullName evidence="2">Uncharacterized protein</fullName>
    </submittedName>
</protein>
<evidence type="ECO:0000256" key="1">
    <source>
        <dbReference type="SAM" id="MobiDB-lite"/>
    </source>
</evidence>
<dbReference type="InterPro" id="IPR018247">
    <property type="entry name" value="EF_Hand_1_Ca_BS"/>
</dbReference>
<proteinExistence type="predicted"/>
<reference evidence="2" key="1">
    <citation type="submission" date="2023-03" db="EMBL/GenBank/DDBJ databases">
        <title>Massive genome expansion in bonnet fungi (Mycena s.s.) driven by repeated elements and novel gene families across ecological guilds.</title>
        <authorList>
            <consortium name="Lawrence Berkeley National Laboratory"/>
            <person name="Harder C.B."/>
            <person name="Miyauchi S."/>
            <person name="Viragh M."/>
            <person name="Kuo A."/>
            <person name="Thoen E."/>
            <person name="Andreopoulos B."/>
            <person name="Lu D."/>
            <person name="Skrede I."/>
            <person name="Drula E."/>
            <person name="Henrissat B."/>
            <person name="Morin E."/>
            <person name="Kohler A."/>
            <person name="Barry K."/>
            <person name="LaButti K."/>
            <person name="Morin E."/>
            <person name="Salamov A."/>
            <person name="Lipzen A."/>
            <person name="Mereny Z."/>
            <person name="Hegedus B."/>
            <person name="Baldrian P."/>
            <person name="Stursova M."/>
            <person name="Weitz H."/>
            <person name="Taylor A."/>
            <person name="Grigoriev I.V."/>
            <person name="Nagy L.G."/>
            <person name="Martin F."/>
            <person name="Kauserud H."/>
        </authorList>
    </citation>
    <scope>NUCLEOTIDE SEQUENCE</scope>
    <source>
        <strain evidence="2">CBHHK067</strain>
    </source>
</reference>
<organism evidence="2 3">
    <name type="scientific">Mycena rosella</name>
    <name type="common">Pink bonnet</name>
    <name type="synonym">Agaricus rosellus</name>
    <dbReference type="NCBI Taxonomy" id="1033263"/>
    <lineage>
        <taxon>Eukaryota</taxon>
        <taxon>Fungi</taxon>
        <taxon>Dikarya</taxon>
        <taxon>Basidiomycota</taxon>
        <taxon>Agaricomycotina</taxon>
        <taxon>Agaricomycetes</taxon>
        <taxon>Agaricomycetidae</taxon>
        <taxon>Agaricales</taxon>
        <taxon>Marasmiineae</taxon>
        <taxon>Mycenaceae</taxon>
        <taxon>Mycena</taxon>
    </lineage>
</organism>
<sequence length="450" mass="49036">MPKVAPLPPKPCKVVPPPPKPISRNASPPVDPEVEVFRVHEEPIRKQRKARAEWLQWLKREEEAARMEEVARVEEEQFQARSGEDSDSNNDVMSLRLNREKMAKKLFRGILPSAFPGPGPGHLQSAAGSSRSATCAMPAFAGTGAAPPPLPPPLPAPPLPPQAPLALFTPPAAAPATGPSDVKSIQGRNCANRSTEAGEEPWTQRQAALGCNAPQDAIDGETQLGQRWRSFRRDLGTRRKMEGQGISYILNPEPRSNESVQLRDVLLDALLARDLSALKRASDALASCPSPSMFLVPLPLRPSFGNPARVGSSAARQLTKAPVHLDGGTIVPGVRPEASTAPRNYVIPPIHAPDPIPNHTTIELDSEEDRLEQDLTELLVSDMMVASEELDPDSMFDTDHNNLLNIQDMLDADTDDEESTSIKGNTMKFEINWDCLQPNLFVDTGLLQLL</sequence>
<gene>
    <name evidence="2" type="ORF">B0H17DRAFT_1202880</name>
</gene>
<feature type="compositionally biased region" description="Low complexity" evidence="1">
    <location>
        <begin position="169"/>
        <end position="179"/>
    </location>
</feature>
<evidence type="ECO:0000313" key="3">
    <source>
        <dbReference type="Proteomes" id="UP001221757"/>
    </source>
</evidence>
<evidence type="ECO:0000313" key="2">
    <source>
        <dbReference type="EMBL" id="KAJ7688609.1"/>
    </source>
</evidence>
<accession>A0AAD7GCV2</accession>
<comment type="caution">
    <text evidence="2">The sequence shown here is derived from an EMBL/GenBank/DDBJ whole genome shotgun (WGS) entry which is preliminary data.</text>
</comment>
<dbReference type="AlphaFoldDB" id="A0AAD7GCV2"/>
<dbReference type="PROSITE" id="PS00018">
    <property type="entry name" value="EF_HAND_1"/>
    <property type="match status" value="1"/>
</dbReference>
<name>A0AAD7GCV2_MYCRO</name>
<dbReference type="Proteomes" id="UP001221757">
    <property type="component" value="Unassembled WGS sequence"/>
</dbReference>